<feature type="region of interest" description="Disordered" evidence="1">
    <location>
        <begin position="1"/>
        <end position="27"/>
    </location>
</feature>
<dbReference type="Proteomes" id="UP001268819">
    <property type="component" value="Unassembled WGS sequence"/>
</dbReference>
<keyword evidence="2" id="KW-0472">Membrane</keyword>
<organism evidence="3 4">
    <name type="scientific">Saccharothrix longispora</name>
    <dbReference type="NCBI Taxonomy" id="33920"/>
    <lineage>
        <taxon>Bacteria</taxon>
        <taxon>Bacillati</taxon>
        <taxon>Actinomycetota</taxon>
        <taxon>Actinomycetes</taxon>
        <taxon>Pseudonocardiales</taxon>
        <taxon>Pseudonocardiaceae</taxon>
        <taxon>Saccharothrix</taxon>
    </lineage>
</organism>
<evidence type="ECO:0000313" key="4">
    <source>
        <dbReference type="Proteomes" id="UP001268819"/>
    </source>
</evidence>
<evidence type="ECO:0000256" key="2">
    <source>
        <dbReference type="SAM" id="Phobius"/>
    </source>
</evidence>
<protein>
    <recommendedName>
        <fullName evidence="5">DUF3558 domain-containing protein</fullName>
    </recommendedName>
</protein>
<feature type="transmembrane region" description="Helical" evidence="2">
    <location>
        <begin position="52"/>
        <end position="74"/>
    </location>
</feature>
<evidence type="ECO:0000256" key="1">
    <source>
        <dbReference type="SAM" id="MobiDB-lite"/>
    </source>
</evidence>
<keyword evidence="2" id="KW-0812">Transmembrane</keyword>
<comment type="caution">
    <text evidence="3">The sequence shown here is derived from an EMBL/GenBank/DDBJ whole genome shotgun (WGS) entry which is preliminary data.</text>
</comment>
<keyword evidence="4" id="KW-1185">Reference proteome</keyword>
<name>A0ABU1Q1G4_9PSEU</name>
<proteinExistence type="predicted"/>
<keyword evidence="2" id="KW-1133">Transmembrane helix</keyword>
<dbReference type="EMBL" id="JAVDSG010000001">
    <property type="protein sequence ID" value="MDR6596740.1"/>
    <property type="molecule type" value="Genomic_DNA"/>
</dbReference>
<sequence>MNSPQNWPQQTPPGQAPPGGYGYVPGGGGYVPGPGGGGYAGPPPVRKKRTGLVVGIVVAVVVLLVAGVVGKLYLDYVDEPGGGPGGEPVAQCALSDSLKQQAHVSSFRLIQAPAEAEKGMKQTHCAWEQTKGRDGRNPRTIHVLVYDYAKFSDKSDRNEEMAEGNYTSFTSYASGSQAKQVDGLGDQAMVVIPSSSTDLTEVNLLVRKGAVVWNIRYFGRDKGFLSDSAFPVDDAEAVARRTAEELVR</sequence>
<gene>
    <name evidence="3" type="ORF">J2S66_005124</name>
</gene>
<accession>A0ABU1Q1G4</accession>
<reference evidence="3 4" key="1">
    <citation type="submission" date="2023-07" db="EMBL/GenBank/DDBJ databases">
        <title>Sequencing the genomes of 1000 actinobacteria strains.</title>
        <authorList>
            <person name="Klenk H.-P."/>
        </authorList>
    </citation>
    <scope>NUCLEOTIDE SEQUENCE [LARGE SCALE GENOMIC DNA]</scope>
    <source>
        <strain evidence="3 4">DSM 43749</strain>
    </source>
</reference>
<evidence type="ECO:0008006" key="5">
    <source>
        <dbReference type="Google" id="ProtNLM"/>
    </source>
</evidence>
<evidence type="ECO:0000313" key="3">
    <source>
        <dbReference type="EMBL" id="MDR6596740.1"/>
    </source>
</evidence>
<feature type="compositionally biased region" description="Gly residues" evidence="1">
    <location>
        <begin position="17"/>
        <end position="27"/>
    </location>
</feature>
<dbReference type="RefSeq" id="WP_310309855.1">
    <property type="nucleotide sequence ID" value="NZ_BAAAXB010000001.1"/>
</dbReference>